<dbReference type="AlphaFoldDB" id="A0A511W6Y6"/>
<name>A0A511W6Y6_9BACI</name>
<accession>A0A511W6Y6</accession>
<reference evidence="1 2" key="1">
    <citation type="submission" date="2019-07" db="EMBL/GenBank/DDBJ databases">
        <title>Whole genome shotgun sequence of Alkalibacillus haloalkaliphilus NBRC 103110.</title>
        <authorList>
            <person name="Hosoyama A."/>
            <person name="Uohara A."/>
            <person name="Ohji S."/>
            <person name="Ichikawa N."/>
        </authorList>
    </citation>
    <scope>NUCLEOTIDE SEQUENCE [LARGE SCALE GENOMIC DNA]</scope>
    <source>
        <strain evidence="1 2">NBRC 103110</strain>
    </source>
</reference>
<keyword evidence="2" id="KW-1185">Reference proteome</keyword>
<comment type="caution">
    <text evidence="1">The sequence shown here is derived from an EMBL/GenBank/DDBJ whole genome shotgun (WGS) entry which is preliminary data.</text>
</comment>
<evidence type="ECO:0000313" key="1">
    <source>
        <dbReference type="EMBL" id="GEN46860.1"/>
    </source>
</evidence>
<dbReference type="RefSeq" id="WP_281284104.1">
    <property type="nucleotide sequence ID" value="NZ_BJYA01000019.1"/>
</dbReference>
<proteinExistence type="predicted"/>
<sequence>MLKDVDWTLLSFVSVTMVKEYWIYYRLPHVQYWSMQHEQEEKGD</sequence>
<organism evidence="1 2">
    <name type="scientific">Alkalibacillus haloalkaliphilus</name>
    <dbReference type="NCBI Taxonomy" id="94136"/>
    <lineage>
        <taxon>Bacteria</taxon>
        <taxon>Bacillati</taxon>
        <taxon>Bacillota</taxon>
        <taxon>Bacilli</taxon>
        <taxon>Bacillales</taxon>
        <taxon>Bacillaceae</taxon>
        <taxon>Alkalibacillus</taxon>
    </lineage>
</organism>
<evidence type="ECO:0000313" key="2">
    <source>
        <dbReference type="Proteomes" id="UP000321440"/>
    </source>
</evidence>
<gene>
    <name evidence="1" type="ORF">AHA02nite_26360</name>
</gene>
<protein>
    <submittedName>
        <fullName evidence="1">Uncharacterized protein</fullName>
    </submittedName>
</protein>
<dbReference type="EMBL" id="BJYA01000019">
    <property type="protein sequence ID" value="GEN46860.1"/>
    <property type="molecule type" value="Genomic_DNA"/>
</dbReference>
<dbReference type="Proteomes" id="UP000321440">
    <property type="component" value="Unassembled WGS sequence"/>
</dbReference>